<evidence type="ECO:0000256" key="3">
    <source>
        <dbReference type="ARBA" id="ARBA00022723"/>
    </source>
</evidence>
<dbReference type="SUPFAM" id="SSF57716">
    <property type="entry name" value="Glucocorticoid receptor-like (DNA-binding domain)"/>
    <property type="match status" value="4"/>
</dbReference>
<dbReference type="Proteomes" id="UP000257109">
    <property type="component" value="Unassembled WGS sequence"/>
</dbReference>
<name>A0A371FJV5_MUCPR</name>
<keyword evidence="7" id="KW-0963">Cytoplasm</keyword>
<dbReference type="GO" id="GO:0005856">
    <property type="term" value="C:cytoskeleton"/>
    <property type="evidence" value="ECO:0007669"/>
    <property type="project" value="UniProtKB-SubCell"/>
</dbReference>
<keyword evidence="5 8" id="KW-0440">LIM domain</keyword>
<keyword evidence="11" id="KW-1185">Reference proteome</keyword>
<evidence type="ECO:0000256" key="1">
    <source>
        <dbReference type="ARBA" id="ARBA00004245"/>
    </source>
</evidence>
<dbReference type="CDD" id="cd09441">
    <property type="entry name" value="LIM2_SF3"/>
    <property type="match status" value="1"/>
</dbReference>
<organism evidence="10 11">
    <name type="scientific">Mucuna pruriens</name>
    <name type="common">Velvet bean</name>
    <name type="synonym">Dolichos pruriens</name>
    <dbReference type="NCBI Taxonomy" id="157652"/>
    <lineage>
        <taxon>Eukaryota</taxon>
        <taxon>Viridiplantae</taxon>
        <taxon>Streptophyta</taxon>
        <taxon>Embryophyta</taxon>
        <taxon>Tracheophyta</taxon>
        <taxon>Spermatophyta</taxon>
        <taxon>Magnoliopsida</taxon>
        <taxon>eudicotyledons</taxon>
        <taxon>Gunneridae</taxon>
        <taxon>Pentapetalae</taxon>
        <taxon>rosids</taxon>
        <taxon>fabids</taxon>
        <taxon>Fabales</taxon>
        <taxon>Fabaceae</taxon>
        <taxon>Papilionoideae</taxon>
        <taxon>50 kb inversion clade</taxon>
        <taxon>NPAAA clade</taxon>
        <taxon>indigoferoid/millettioid clade</taxon>
        <taxon>Phaseoleae</taxon>
        <taxon>Mucuna</taxon>
    </lineage>
</organism>
<feature type="domain" description="LIM zinc-binding" evidence="9">
    <location>
        <begin position="39"/>
        <end position="99"/>
    </location>
</feature>
<dbReference type="Gene3D" id="2.10.110.10">
    <property type="entry name" value="Cysteine Rich Protein"/>
    <property type="match status" value="2"/>
</dbReference>
<keyword evidence="6" id="KW-0009">Actin-binding</keyword>
<keyword evidence="3 8" id="KW-0479">Metal-binding</keyword>
<evidence type="ECO:0000313" key="11">
    <source>
        <dbReference type="Proteomes" id="UP000257109"/>
    </source>
</evidence>
<comment type="caution">
    <text evidence="10">The sequence shown here is derived from an EMBL/GenBank/DDBJ whole genome shotgun (WGS) entry which is preliminary data.</text>
</comment>
<dbReference type="STRING" id="157652.A0A371FJV5"/>
<comment type="subunit">
    <text evidence="2">Interacts with F-actin.</text>
</comment>
<dbReference type="PANTHER" id="PTHR24206">
    <property type="entry name" value="OS06G0237300 PROTEIN"/>
    <property type="match status" value="1"/>
</dbReference>
<proteinExistence type="predicted"/>
<feature type="non-terminal residue" evidence="10">
    <location>
        <position position="1"/>
    </location>
</feature>
<gene>
    <name evidence="10" type="primary">WLIM1</name>
    <name evidence="10" type="ORF">CR513_41095</name>
</gene>
<keyword evidence="4 8" id="KW-0862">Zinc</keyword>
<reference evidence="10" key="1">
    <citation type="submission" date="2018-05" db="EMBL/GenBank/DDBJ databases">
        <title>Draft genome of Mucuna pruriens seed.</title>
        <authorList>
            <person name="Nnadi N.E."/>
            <person name="Vos R."/>
            <person name="Hasami M.H."/>
            <person name="Devisetty U.K."/>
            <person name="Aguiy J.C."/>
        </authorList>
    </citation>
    <scope>NUCLEOTIDE SEQUENCE [LARGE SCALE GENOMIC DNA]</scope>
    <source>
        <strain evidence="10">JCA_2017</strain>
    </source>
</reference>
<evidence type="ECO:0000259" key="9">
    <source>
        <dbReference type="PROSITE" id="PS50023"/>
    </source>
</evidence>
<evidence type="ECO:0000313" key="10">
    <source>
        <dbReference type="EMBL" id="RDX78605.1"/>
    </source>
</evidence>
<evidence type="ECO:0000256" key="2">
    <source>
        <dbReference type="ARBA" id="ARBA00011385"/>
    </source>
</evidence>
<dbReference type="EMBL" id="QJKJ01008813">
    <property type="protein sequence ID" value="RDX78605.1"/>
    <property type="molecule type" value="Genomic_DNA"/>
</dbReference>
<dbReference type="Pfam" id="PF00412">
    <property type="entry name" value="LIM"/>
    <property type="match status" value="2"/>
</dbReference>
<dbReference type="GO" id="GO:0046872">
    <property type="term" value="F:metal ion binding"/>
    <property type="evidence" value="ECO:0007669"/>
    <property type="project" value="UniProtKB-KW"/>
</dbReference>
<dbReference type="AlphaFoldDB" id="A0A371FJV5"/>
<evidence type="ECO:0000256" key="7">
    <source>
        <dbReference type="ARBA" id="ARBA00023212"/>
    </source>
</evidence>
<protein>
    <submittedName>
        <fullName evidence="10">LIM domain-containing protein WLIM1</fullName>
    </submittedName>
</protein>
<evidence type="ECO:0000256" key="4">
    <source>
        <dbReference type="ARBA" id="ARBA00022833"/>
    </source>
</evidence>
<evidence type="ECO:0000256" key="8">
    <source>
        <dbReference type="PROSITE-ProRule" id="PRU00125"/>
    </source>
</evidence>
<comment type="subcellular location">
    <subcellularLocation>
        <location evidence="1">Cytoplasm</location>
        <location evidence="1">Cytoskeleton</location>
    </subcellularLocation>
</comment>
<dbReference type="CDD" id="cd09440">
    <property type="entry name" value="LIM1_SF3"/>
    <property type="match status" value="1"/>
</dbReference>
<evidence type="ECO:0000256" key="5">
    <source>
        <dbReference type="ARBA" id="ARBA00023038"/>
    </source>
</evidence>
<dbReference type="InterPro" id="IPR001781">
    <property type="entry name" value="Znf_LIM"/>
</dbReference>
<evidence type="ECO:0000256" key="6">
    <source>
        <dbReference type="ARBA" id="ARBA00023203"/>
    </source>
</evidence>
<sequence>MNMCCKTPTPEKVKTRKKCVTTCPLNEIPAVNVINGTTQKCKACEKTVYLVDQLTADNKIYHKSCFRCYHCKGTLKLSNYCSFEGVLYCKPHFDQLFKKTGSLDKSFEGIPRTVRLERSTDQVQTNSKVSNLFAGTQEKCVACKKTVYPIEKVAVDGTSYHKACFRCTHGGCVISPSNYVAHEHRLYCRHHHTQLFKQKGNFSQLDKQENNEGVTENTTTE</sequence>
<dbReference type="PROSITE" id="PS50023">
    <property type="entry name" value="LIM_DOMAIN_2"/>
    <property type="match status" value="2"/>
</dbReference>
<feature type="domain" description="LIM zinc-binding" evidence="9">
    <location>
        <begin position="138"/>
        <end position="198"/>
    </location>
</feature>
<dbReference type="OrthoDB" id="6129702at2759"/>
<dbReference type="PROSITE" id="PS00478">
    <property type="entry name" value="LIM_DOMAIN_1"/>
    <property type="match status" value="1"/>
</dbReference>
<dbReference type="FunFam" id="2.10.110.10:FF:000002">
    <property type="entry name" value="LIM domain and actin-binding 1"/>
    <property type="match status" value="2"/>
</dbReference>
<dbReference type="GO" id="GO:0051015">
    <property type="term" value="F:actin filament binding"/>
    <property type="evidence" value="ECO:0007669"/>
    <property type="project" value="UniProtKB-ARBA"/>
</dbReference>
<dbReference type="SMART" id="SM00132">
    <property type="entry name" value="LIM"/>
    <property type="match status" value="2"/>
</dbReference>
<accession>A0A371FJV5</accession>
<keyword evidence="7" id="KW-0206">Cytoskeleton</keyword>
<dbReference type="GO" id="GO:0051017">
    <property type="term" value="P:actin filament bundle assembly"/>
    <property type="evidence" value="ECO:0007669"/>
    <property type="project" value="UniProtKB-ARBA"/>
</dbReference>